<dbReference type="RefSeq" id="WP_046217304.1">
    <property type="nucleotide sequence ID" value="NZ_CP011974.1"/>
</dbReference>
<keyword evidence="2" id="KW-1185">Reference proteome</keyword>
<dbReference type="PATRIC" id="fig|135735.6.peg.2539"/>
<dbReference type="KEGG" id="beo:BEH_12110"/>
<dbReference type="Proteomes" id="UP000036202">
    <property type="component" value="Chromosome"/>
</dbReference>
<evidence type="ECO:0000313" key="1">
    <source>
        <dbReference type="EMBL" id="AKO92767.1"/>
    </source>
</evidence>
<reference evidence="2" key="2">
    <citation type="submission" date="2015-06" db="EMBL/GenBank/DDBJ databases">
        <title>Genome Sequence of Bacillus endophyticus and Analysis of its Companion Mechanism in the Ketogulonigenium vulgare-Bacillus strain Consortium.</title>
        <authorList>
            <person name="Jia N."/>
            <person name="Du J."/>
            <person name="Ding M.-Z."/>
            <person name="Gao F."/>
            <person name="Yuan Y.-J."/>
        </authorList>
    </citation>
    <scope>NUCLEOTIDE SEQUENCE [LARGE SCALE GENOMIC DNA]</scope>
    <source>
        <strain evidence="2">Hbe603</strain>
    </source>
</reference>
<gene>
    <name evidence="1" type="ORF">BEH_12110</name>
</gene>
<protein>
    <submittedName>
        <fullName evidence="1">Uncharacterized protein</fullName>
    </submittedName>
</protein>
<accession>A0A0H4KF77</accession>
<evidence type="ECO:0000313" key="2">
    <source>
        <dbReference type="Proteomes" id="UP000036202"/>
    </source>
</evidence>
<dbReference type="GeneID" id="93701480"/>
<dbReference type="AlphaFoldDB" id="A0A0H4KF77"/>
<dbReference type="EMBL" id="CP011974">
    <property type="protein sequence ID" value="AKO92767.1"/>
    <property type="molecule type" value="Genomic_DNA"/>
</dbReference>
<organism evidence="1 2">
    <name type="scientific">Priestia filamentosa</name>
    <dbReference type="NCBI Taxonomy" id="1402861"/>
    <lineage>
        <taxon>Bacteria</taxon>
        <taxon>Bacillati</taxon>
        <taxon>Bacillota</taxon>
        <taxon>Bacilli</taxon>
        <taxon>Bacillales</taxon>
        <taxon>Bacillaceae</taxon>
        <taxon>Priestia</taxon>
    </lineage>
</organism>
<reference evidence="1 2" key="1">
    <citation type="journal article" date="2015" name="PLoS ONE">
        <title>Genome Sequence of Bacillus endophyticus and Analysis of Its Companion Mechanism in the Ketogulonigenium vulgare-Bacillus Strain Consortium.</title>
        <authorList>
            <person name="Jia N."/>
            <person name="Du J."/>
            <person name="Ding M.Z."/>
            <person name="Gao F."/>
            <person name="Yuan Y.J."/>
        </authorList>
    </citation>
    <scope>NUCLEOTIDE SEQUENCE [LARGE SCALE GENOMIC DNA]</scope>
    <source>
        <strain evidence="1 2">Hbe603</strain>
    </source>
</reference>
<dbReference type="OrthoDB" id="2629631at2"/>
<proteinExistence type="predicted"/>
<name>A0A0H4KF77_9BACI</name>
<sequence length="148" mass="16171">MMHIVGVIYLLIQNLGFLLCVNLLLTGSAYLFLFKVRKLIGFQLGMNISNLAGGFFAIVTGIILIYQFPLHFVPITIITTVIGMVVGALFGGLFDYQTLLTGMINGLMMGVMAPMVGAASQNNLLFLVFIELVFICSLLLLLFSAKRT</sequence>
<accession>A0A231SD42</accession>